<dbReference type="InterPro" id="IPR012338">
    <property type="entry name" value="Beta-lactam/transpept-like"/>
</dbReference>
<dbReference type="PANTHER" id="PTHR43283:SF7">
    <property type="entry name" value="BETA-LACTAMASE-RELATED DOMAIN-CONTAINING PROTEIN"/>
    <property type="match status" value="1"/>
</dbReference>
<feature type="non-terminal residue" evidence="2">
    <location>
        <position position="1"/>
    </location>
</feature>
<dbReference type="EMBL" id="UINC01059809">
    <property type="protein sequence ID" value="SVB83626.1"/>
    <property type="molecule type" value="Genomic_DNA"/>
</dbReference>
<dbReference type="Gene3D" id="3.40.710.10">
    <property type="entry name" value="DD-peptidase/beta-lactamase superfamily"/>
    <property type="match status" value="1"/>
</dbReference>
<dbReference type="Pfam" id="PF00144">
    <property type="entry name" value="Beta-lactamase"/>
    <property type="match status" value="1"/>
</dbReference>
<dbReference type="PANTHER" id="PTHR43283">
    <property type="entry name" value="BETA-LACTAMASE-RELATED"/>
    <property type="match status" value="1"/>
</dbReference>
<reference evidence="2" key="1">
    <citation type="submission" date="2018-05" db="EMBL/GenBank/DDBJ databases">
        <authorList>
            <person name="Lanie J.A."/>
            <person name="Ng W.-L."/>
            <person name="Kazmierczak K.M."/>
            <person name="Andrzejewski T.M."/>
            <person name="Davidsen T.M."/>
            <person name="Wayne K.J."/>
            <person name="Tettelin H."/>
            <person name="Glass J.I."/>
            <person name="Rusch D."/>
            <person name="Podicherti R."/>
            <person name="Tsui H.-C.T."/>
            <person name="Winkler M.E."/>
        </authorList>
    </citation>
    <scope>NUCLEOTIDE SEQUENCE</scope>
</reference>
<dbReference type="SUPFAM" id="SSF56601">
    <property type="entry name" value="beta-lactamase/transpeptidase-like"/>
    <property type="match status" value="1"/>
</dbReference>
<accession>A0A382H8J8</accession>
<protein>
    <recommendedName>
        <fullName evidence="1">Beta-lactamase-related domain-containing protein</fullName>
    </recommendedName>
</protein>
<feature type="domain" description="Beta-lactamase-related" evidence="1">
    <location>
        <begin position="38"/>
        <end position="312"/>
    </location>
</feature>
<sequence length="355" mass="39588">PGGDLVTEKPLPDDVDGEALRQAEEWIFDRERHGGHSGQVTVSLLVVYRGDIVGERYAPGFNMNTKIRTWSTAKSIASTVIGIAVGKGLLALDGPLPIDWLPEGRKGAPDPRRGITLRHVLNMSSGLYPVDNEWQPVRGSHLVYFGGWDASYHSRDRGLINEPGTVVDYENFDILLGLLALKKGIGDQQAYLEFPHRELFRRIGMRNTIPGVDRYGNYVMSSQVYTNARDLARLGLLFLNRGRWNGEQVVPEEWVDFVRTPAPATRSTGNQYGGQWWLVPDSRTDLPQDAFASSGSQGNFTIVVPSYDLVIVRRGLDWEEQGPGPGMNRWDVLAEVLKAFPRREGGRKYGIGNED</sequence>
<gene>
    <name evidence="2" type="ORF">METZ01_LOCUS236480</name>
</gene>
<dbReference type="AlphaFoldDB" id="A0A382H8J8"/>
<dbReference type="InterPro" id="IPR050789">
    <property type="entry name" value="Diverse_Enzym_Activities"/>
</dbReference>
<organism evidence="2">
    <name type="scientific">marine metagenome</name>
    <dbReference type="NCBI Taxonomy" id="408172"/>
    <lineage>
        <taxon>unclassified sequences</taxon>
        <taxon>metagenomes</taxon>
        <taxon>ecological metagenomes</taxon>
    </lineage>
</organism>
<dbReference type="InterPro" id="IPR001466">
    <property type="entry name" value="Beta-lactam-related"/>
</dbReference>
<proteinExistence type="predicted"/>
<name>A0A382H8J8_9ZZZZ</name>
<evidence type="ECO:0000259" key="1">
    <source>
        <dbReference type="Pfam" id="PF00144"/>
    </source>
</evidence>
<evidence type="ECO:0000313" key="2">
    <source>
        <dbReference type="EMBL" id="SVB83626.1"/>
    </source>
</evidence>